<evidence type="ECO:0000256" key="2">
    <source>
        <dbReference type="ARBA" id="ARBA00022525"/>
    </source>
</evidence>
<name>A0A8C6NZA3_NOTFU</name>
<keyword evidence="5" id="KW-0325">Glycoprotein</keyword>
<feature type="domain" description="Peptidase S1" evidence="8">
    <location>
        <begin position="82"/>
        <end position="281"/>
    </location>
</feature>
<sequence>MLSYFILDRQCEITGQQDGGTPSPFKDSARVSAVSEPLEEIMQRRILQRIKKMMDNPEHSLHKTVRQRKSVFSQSFLRSRRMVGRTLAPHVPWQAMVYLSDSILGGGYASAPLYSDRWVLTARRKESPGYSGTRSCANKFTTKKQVVLHPGSGQILEPLVMSDKVTPIPLPERDQGPHLSSNVRGSGVLAGWGSGILLTPATSLRYLILPLANLSDSVDDSMLCAEPTKHQENVCFGDARGAVAVTDPQTGEVYAAGILSCGKSCSKYNHGVYMKISTYLNIFGVFLLCLISNSIFGSF</sequence>
<dbReference type="InterPro" id="IPR001254">
    <property type="entry name" value="Trypsin_dom"/>
</dbReference>
<keyword evidence="7" id="KW-0472">Membrane</keyword>
<dbReference type="Ensembl" id="ENSNFUT00015037581.1">
    <property type="protein sequence ID" value="ENSNFUP00015035989.1"/>
    <property type="gene ID" value="ENSNFUG00015017441.1"/>
</dbReference>
<evidence type="ECO:0000313" key="10">
    <source>
        <dbReference type="Proteomes" id="UP000694548"/>
    </source>
</evidence>
<keyword evidence="7" id="KW-0812">Transmembrane</keyword>
<dbReference type="InterPro" id="IPR043504">
    <property type="entry name" value="Peptidase_S1_PA_chymotrypsin"/>
</dbReference>
<dbReference type="GO" id="GO:0006508">
    <property type="term" value="P:proteolysis"/>
    <property type="evidence" value="ECO:0007669"/>
    <property type="project" value="InterPro"/>
</dbReference>
<dbReference type="SMART" id="SM00020">
    <property type="entry name" value="Tryp_SPc"/>
    <property type="match status" value="1"/>
</dbReference>
<evidence type="ECO:0000256" key="4">
    <source>
        <dbReference type="ARBA" id="ARBA00023157"/>
    </source>
</evidence>
<dbReference type="SUPFAM" id="SSF50494">
    <property type="entry name" value="Trypsin-like serine proteases"/>
    <property type="match status" value="1"/>
</dbReference>
<comment type="similarity">
    <text evidence="6">Belongs to the peptidase S1 family. CLIP subfamily.</text>
</comment>
<keyword evidence="10" id="KW-1185">Reference proteome</keyword>
<feature type="transmembrane region" description="Helical" evidence="7">
    <location>
        <begin position="276"/>
        <end position="296"/>
    </location>
</feature>
<evidence type="ECO:0000313" key="9">
    <source>
        <dbReference type="Ensembl" id="ENSNFUP00015035989.1"/>
    </source>
</evidence>
<evidence type="ECO:0000256" key="1">
    <source>
        <dbReference type="ARBA" id="ARBA00004613"/>
    </source>
</evidence>
<dbReference type="GO" id="GO:0004252">
    <property type="term" value="F:serine-type endopeptidase activity"/>
    <property type="evidence" value="ECO:0007669"/>
    <property type="project" value="InterPro"/>
</dbReference>
<dbReference type="PROSITE" id="PS50240">
    <property type="entry name" value="TRYPSIN_DOM"/>
    <property type="match status" value="1"/>
</dbReference>
<dbReference type="Gene3D" id="2.40.10.10">
    <property type="entry name" value="Trypsin-like serine proteases"/>
    <property type="match status" value="2"/>
</dbReference>
<keyword evidence="4" id="KW-1015">Disulfide bond</keyword>
<reference evidence="9" key="3">
    <citation type="submission" date="2025-09" db="UniProtKB">
        <authorList>
            <consortium name="Ensembl"/>
        </authorList>
    </citation>
    <scope>IDENTIFICATION</scope>
</reference>
<protein>
    <recommendedName>
        <fullName evidence="8">Peptidase S1 domain-containing protein</fullName>
    </recommendedName>
</protein>
<reference evidence="9" key="1">
    <citation type="submission" date="2014-08" db="EMBL/GenBank/DDBJ databases">
        <authorList>
            <person name="Senf B."/>
            <person name="Petzold A."/>
            <person name="Downie B.R."/>
            <person name="Koch P."/>
            <person name="Platzer M."/>
        </authorList>
    </citation>
    <scope>NUCLEOTIDE SEQUENCE [LARGE SCALE GENOMIC DNA]</scope>
    <source>
        <strain evidence="9">GRZ</strain>
    </source>
</reference>
<dbReference type="Proteomes" id="UP000694548">
    <property type="component" value="Chromosome sgr07"/>
</dbReference>
<accession>A0A8C6NZA3</accession>
<keyword evidence="2" id="KW-0964">Secreted</keyword>
<evidence type="ECO:0000256" key="3">
    <source>
        <dbReference type="ARBA" id="ARBA00022729"/>
    </source>
</evidence>
<keyword evidence="7" id="KW-1133">Transmembrane helix</keyword>
<dbReference type="FunFam" id="2.40.10.10:FF:000054">
    <property type="entry name" value="Complement C1r subcomponent"/>
    <property type="match status" value="1"/>
</dbReference>
<evidence type="ECO:0000256" key="6">
    <source>
        <dbReference type="ARBA" id="ARBA00024195"/>
    </source>
</evidence>
<reference evidence="9" key="2">
    <citation type="submission" date="2025-08" db="UniProtKB">
        <authorList>
            <consortium name="Ensembl"/>
        </authorList>
    </citation>
    <scope>IDENTIFICATION</scope>
</reference>
<dbReference type="Pfam" id="PF00089">
    <property type="entry name" value="Trypsin"/>
    <property type="match status" value="1"/>
</dbReference>
<dbReference type="GeneTree" id="ENSGT00990000211629"/>
<organism evidence="9 10">
    <name type="scientific">Nothobranchius furzeri</name>
    <name type="common">Turquoise killifish</name>
    <dbReference type="NCBI Taxonomy" id="105023"/>
    <lineage>
        <taxon>Eukaryota</taxon>
        <taxon>Metazoa</taxon>
        <taxon>Chordata</taxon>
        <taxon>Craniata</taxon>
        <taxon>Vertebrata</taxon>
        <taxon>Euteleostomi</taxon>
        <taxon>Actinopterygii</taxon>
        <taxon>Neopterygii</taxon>
        <taxon>Teleostei</taxon>
        <taxon>Neoteleostei</taxon>
        <taxon>Acanthomorphata</taxon>
        <taxon>Ovalentaria</taxon>
        <taxon>Atherinomorphae</taxon>
        <taxon>Cyprinodontiformes</taxon>
        <taxon>Nothobranchiidae</taxon>
        <taxon>Nothobranchius</taxon>
    </lineage>
</organism>
<dbReference type="GO" id="GO:0005576">
    <property type="term" value="C:extracellular region"/>
    <property type="evidence" value="ECO:0007669"/>
    <property type="project" value="UniProtKB-SubCell"/>
</dbReference>
<evidence type="ECO:0000256" key="7">
    <source>
        <dbReference type="SAM" id="Phobius"/>
    </source>
</evidence>
<proteinExistence type="inferred from homology"/>
<dbReference type="InterPro" id="IPR051487">
    <property type="entry name" value="Ser/Thr_Proteases_Immune/Dev"/>
</dbReference>
<comment type="subcellular location">
    <subcellularLocation>
        <location evidence="1">Secreted</location>
    </subcellularLocation>
</comment>
<dbReference type="AlphaFoldDB" id="A0A8C6NZA3"/>
<dbReference type="InterPro" id="IPR009003">
    <property type="entry name" value="Peptidase_S1_PA"/>
</dbReference>
<keyword evidence="3" id="KW-0732">Signal</keyword>
<dbReference type="PANTHER" id="PTHR24256">
    <property type="entry name" value="TRYPTASE-RELATED"/>
    <property type="match status" value="1"/>
</dbReference>
<evidence type="ECO:0000256" key="5">
    <source>
        <dbReference type="ARBA" id="ARBA00023180"/>
    </source>
</evidence>
<evidence type="ECO:0000259" key="8">
    <source>
        <dbReference type="PROSITE" id="PS50240"/>
    </source>
</evidence>